<organism evidence="1 2">
    <name type="scientific">Acinetobacter bereziniae</name>
    <name type="common">Acinetobacter genomosp. 10</name>
    <dbReference type="NCBI Taxonomy" id="106648"/>
    <lineage>
        <taxon>Bacteria</taxon>
        <taxon>Pseudomonadati</taxon>
        <taxon>Pseudomonadota</taxon>
        <taxon>Gammaproteobacteria</taxon>
        <taxon>Moraxellales</taxon>
        <taxon>Moraxellaceae</taxon>
        <taxon>Acinetobacter</taxon>
    </lineage>
</organism>
<dbReference type="Proteomes" id="UP000490535">
    <property type="component" value="Unassembled WGS sequence"/>
</dbReference>
<name>A0A833PCW6_ACIBZ</name>
<evidence type="ECO:0000313" key="1">
    <source>
        <dbReference type="EMBL" id="KAF1019514.1"/>
    </source>
</evidence>
<evidence type="ECO:0000313" key="2">
    <source>
        <dbReference type="Proteomes" id="UP000490535"/>
    </source>
</evidence>
<dbReference type="EMBL" id="WNDP01000141">
    <property type="protein sequence ID" value="KAF1019514.1"/>
    <property type="molecule type" value="Genomic_DNA"/>
</dbReference>
<sequence>MDSNQIDSNSVAIGIGQFSSQRQNIVGYDSADGVSGRIVVPAAALNANQRMAVKTAVANFEGWNGTPTANAYTEVAAYMLGETTTTGSQAFQSYFIRNSDNRYARCRRWNGTACITWSGWTNGPVAIPNGYTPGSTGTVNGQSGRFYLGEKADRGFAQSTALTKNGTRYRSPLSTTNSQCDGRGIYFFTDGEPNSSFDPVPVMQQALGSVGNTFSVPASGTLPDGTQGGHGMPAVGEFARALRNQKTSASAPNRNPLGLEIKTAVVGFGSVFNIDRTADAAKPVNQRIIRSLDYINSRGERTNEKRDYYNCSLIENVDARNACNWGGKSHPDLPTNVGGYGEGGFYSAQSTNDVIQSVIKFLDEVKPEFDPVATGSPTIPQDALNPLRIQPFGYYASFVPKPQESTQLWVGNINKYQIYNGELYDNSKTKKLILSSGALNKDVNGMWTNGMKGQIPLGLGQTSSNQQFAQRKIFTNRKINTTAPYAAHDSNSLNKVNVDTLFGSGATALFANDPDKNYWLNLLGYNISASATGVTLANLPMNPELRQVGAVMHSTPILLTQKGKITYTSGVIDTTDRDDYLLFGSSQGLLHIVDARSGIEKFAFAPNEMM</sequence>
<comment type="caution">
    <text evidence="1">The sequence shown here is derived from an EMBL/GenBank/DDBJ whole genome shotgun (WGS) entry which is preliminary data.</text>
</comment>
<dbReference type="AlphaFoldDB" id="A0A833PCW6"/>
<protein>
    <recommendedName>
        <fullName evidence="3">Type IV fimbrial biogenesis protein PilY1</fullName>
    </recommendedName>
</protein>
<gene>
    <name evidence="1" type="ORF">GAK29_03884</name>
</gene>
<evidence type="ECO:0008006" key="3">
    <source>
        <dbReference type="Google" id="ProtNLM"/>
    </source>
</evidence>
<proteinExistence type="predicted"/>
<reference evidence="2" key="1">
    <citation type="journal article" date="2020" name="MBio">
        <title>Horizontal gene transfer to a defensive symbiont with a reduced genome amongst a multipartite beetle microbiome.</title>
        <authorList>
            <person name="Waterworth S.C."/>
            <person name="Florez L.V."/>
            <person name="Rees E.R."/>
            <person name="Hertweck C."/>
            <person name="Kaltenpoth M."/>
            <person name="Kwan J.C."/>
        </authorList>
    </citation>
    <scope>NUCLEOTIDE SEQUENCE [LARGE SCALE GENOMIC DNA]</scope>
</reference>
<accession>A0A833PCW6</accession>